<dbReference type="eggNOG" id="ENOG5032RGQ">
    <property type="taxonomic scope" value="Bacteria"/>
</dbReference>
<sequence>MEKIRMEKEIKVFYVTAKSFPEGIQEAHQKLHSLIPFSNDRKYFGISRPEQGSGIIYRAAAEELEQGEAERFRLETLVLKKGDYMSITIKDYAKDIMSIDRAFKELLALPDLDPQGYCVEWYDQGKDVKCMIRLK</sequence>
<accession>A0A098LFQ9</accession>
<dbReference type="RefSeq" id="WP_045464818.1">
    <property type="nucleotide sequence ID" value="NZ_BBLT01000006.1"/>
</dbReference>
<gene>
    <name evidence="1" type="ORF">MYP_3034</name>
</gene>
<dbReference type="EMBL" id="BBLT01000006">
    <property type="protein sequence ID" value="GAL85805.1"/>
    <property type="molecule type" value="Genomic_DNA"/>
</dbReference>
<evidence type="ECO:0000313" key="2">
    <source>
        <dbReference type="Proteomes" id="UP000030185"/>
    </source>
</evidence>
<name>A0A098LFQ9_9BACT</name>
<dbReference type="OrthoDB" id="328886at2"/>
<dbReference type="AlphaFoldDB" id="A0A098LFQ9"/>
<protein>
    <submittedName>
        <fullName evidence="1">Putative transcription activator</fullName>
    </submittedName>
</protein>
<evidence type="ECO:0000313" key="1">
    <source>
        <dbReference type="EMBL" id="GAL85805.1"/>
    </source>
</evidence>
<dbReference type="Proteomes" id="UP000030185">
    <property type="component" value="Unassembled WGS sequence"/>
</dbReference>
<proteinExistence type="predicted"/>
<organism evidence="1 2">
    <name type="scientific">Sporocytophaga myxococcoides</name>
    <dbReference type="NCBI Taxonomy" id="153721"/>
    <lineage>
        <taxon>Bacteria</taxon>
        <taxon>Pseudomonadati</taxon>
        <taxon>Bacteroidota</taxon>
        <taxon>Cytophagia</taxon>
        <taxon>Cytophagales</taxon>
        <taxon>Cytophagaceae</taxon>
        <taxon>Sporocytophaga</taxon>
    </lineage>
</organism>
<dbReference type="STRING" id="153721.MYP_3034"/>
<keyword evidence="2" id="KW-1185">Reference proteome</keyword>
<reference evidence="1 2" key="1">
    <citation type="submission" date="2014-09" db="EMBL/GenBank/DDBJ databases">
        <title>Sporocytophaga myxococcoides PG-01 genome sequencing.</title>
        <authorList>
            <person name="Liu L."/>
            <person name="Gao P.J."/>
            <person name="Chen G.J."/>
            <person name="Wang L.S."/>
        </authorList>
    </citation>
    <scope>NUCLEOTIDE SEQUENCE [LARGE SCALE GENOMIC DNA]</scope>
    <source>
        <strain evidence="1 2">PG-01</strain>
    </source>
</reference>
<comment type="caution">
    <text evidence="1">The sequence shown here is derived from an EMBL/GenBank/DDBJ whole genome shotgun (WGS) entry which is preliminary data.</text>
</comment>